<feature type="region of interest" description="Disordered" evidence="1">
    <location>
        <begin position="410"/>
        <end position="455"/>
    </location>
</feature>
<dbReference type="SMART" id="SM00717">
    <property type="entry name" value="SANT"/>
    <property type="match status" value="1"/>
</dbReference>
<dbReference type="InterPro" id="IPR009057">
    <property type="entry name" value="Homeodomain-like_sf"/>
</dbReference>
<dbReference type="AlphaFoldDB" id="A0A166NWI7"/>
<dbReference type="Pfam" id="PF15963">
    <property type="entry name" value="Myb_DNA-bind_7"/>
    <property type="match status" value="1"/>
</dbReference>
<dbReference type="PANTHER" id="PTHR22929">
    <property type="entry name" value="RNA POLYMERASE III TRANSCRIPTION INITIATION FACTOR B"/>
    <property type="match status" value="1"/>
</dbReference>
<dbReference type="Proteomes" id="UP000076532">
    <property type="component" value="Unassembled WGS sequence"/>
</dbReference>
<dbReference type="SUPFAM" id="SSF46689">
    <property type="entry name" value="Homeodomain-like"/>
    <property type="match status" value="1"/>
</dbReference>
<dbReference type="InterPro" id="IPR001005">
    <property type="entry name" value="SANT/Myb"/>
</dbReference>
<organism evidence="4 5">
    <name type="scientific">Athelia psychrophila</name>
    <dbReference type="NCBI Taxonomy" id="1759441"/>
    <lineage>
        <taxon>Eukaryota</taxon>
        <taxon>Fungi</taxon>
        <taxon>Dikarya</taxon>
        <taxon>Basidiomycota</taxon>
        <taxon>Agaricomycotina</taxon>
        <taxon>Agaricomycetes</taxon>
        <taxon>Agaricomycetidae</taxon>
        <taxon>Atheliales</taxon>
        <taxon>Atheliaceae</taxon>
        <taxon>Athelia</taxon>
    </lineage>
</organism>
<dbReference type="InterPro" id="IPR039467">
    <property type="entry name" value="TFIIIB_B''_Myb"/>
</dbReference>
<feature type="compositionally biased region" description="Basic and acidic residues" evidence="1">
    <location>
        <begin position="189"/>
        <end position="201"/>
    </location>
</feature>
<dbReference type="EMBL" id="KV417521">
    <property type="protein sequence ID" value="KZP25446.1"/>
    <property type="molecule type" value="Genomic_DNA"/>
</dbReference>
<dbReference type="CDD" id="cd00167">
    <property type="entry name" value="SANT"/>
    <property type="match status" value="1"/>
</dbReference>
<dbReference type="PANTHER" id="PTHR22929:SF0">
    <property type="entry name" value="TRANSCRIPTION FACTOR TFIIIB COMPONENT B'' HOMOLOG"/>
    <property type="match status" value="1"/>
</dbReference>
<keyword evidence="5" id="KW-1185">Reference proteome</keyword>
<dbReference type="InterPro" id="IPR017930">
    <property type="entry name" value="Myb_dom"/>
</dbReference>
<feature type="compositionally biased region" description="Basic residues" evidence="1">
    <location>
        <begin position="108"/>
        <end position="127"/>
    </location>
</feature>
<feature type="domain" description="HTH myb-type" evidence="3">
    <location>
        <begin position="313"/>
        <end position="367"/>
    </location>
</feature>
<dbReference type="Gene3D" id="1.10.10.60">
    <property type="entry name" value="Homeodomain-like"/>
    <property type="match status" value="1"/>
</dbReference>
<dbReference type="PROSITE" id="PS50090">
    <property type="entry name" value="MYB_LIKE"/>
    <property type="match status" value="1"/>
</dbReference>
<dbReference type="GO" id="GO:0070898">
    <property type="term" value="P:RNA polymerase III preinitiation complex assembly"/>
    <property type="evidence" value="ECO:0007669"/>
    <property type="project" value="TreeGrafter"/>
</dbReference>
<feature type="compositionally biased region" description="Polar residues" evidence="1">
    <location>
        <begin position="156"/>
        <end position="173"/>
    </location>
</feature>
<evidence type="ECO:0000313" key="5">
    <source>
        <dbReference type="Proteomes" id="UP000076532"/>
    </source>
</evidence>
<evidence type="ECO:0000259" key="2">
    <source>
        <dbReference type="PROSITE" id="PS50090"/>
    </source>
</evidence>
<proteinExistence type="predicted"/>
<gene>
    <name evidence="4" type="ORF">FIBSPDRAFT_734099</name>
</gene>
<feature type="compositionally biased region" description="Acidic residues" evidence="1">
    <location>
        <begin position="92"/>
        <end position="103"/>
    </location>
</feature>
<feature type="compositionally biased region" description="Basic residues" evidence="1">
    <location>
        <begin position="70"/>
        <end position="80"/>
    </location>
</feature>
<evidence type="ECO:0000259" key="3">
    <source>
        <dbReference type="PROSITE" id="PS51294"/>
    </source>
</evidence>
<dbReference type="PROSITE" id="PS51294">
    <property type="entry name" value="HTH_MYB"/>
    <property type="match status" value="1"/>
</dbReference>
<feature type="compositionally biased region" description="Basic and acidic residues" evidence="1">
    <location>
        <begin position="445"/>
        <end position="455"/>
    </location>
</feature>
<reference evidence="4 5" key="1">
    <citation type="journal article" date="2016" name="Mol. Biol. Evol.">
        <title>Comparative Genomics of Early-Diverging Mushroom-Forming Fungi Provides Insights into the Origins of Lignocellulose Decay Capabilities.</title>
        <authorList>
            <person name="Nagy L.G."/>
            <person name="Riley R."/>
            <person name="Tritt A."/>
            <person name="Adam C."/>
            <person name="Daum C."/>
            <person name="Floudas D."/>
            <person name="Sun H."/>
            <person name="Yadav J.S."/>
            <person name="Pangilinan J."/>
            <person name="Larsson K.H."/>
            <person name="Matsuura K."/>
            <person name="Barry K."/>
            <person name="Labutti K."/>
            <person name="Kuo R."/>
            <person name="Ohm R.A."/>
            <person name="Bhattacharya S.S."/>
            <person name="Shirouzu T."/>
            <person name="Yoshinaga Y."/>
            <person name="Martin F.M."/>
            <person name="Grigoriev I.V."/>
            <person name="Hibbett D.S."/>
        </authorList>
    </citation>
    <scope>NUCLEOTIDE SEQUENCE [LARGE SCALE GENOMIC DNA]</scope>
    <source>
        <strain evidence="4 5">CBS 109695</strain>
    </source>
</reference>
<accession>A0A166NWI7</accession>
<feature type="region of interest" description="Disordered" evidence="1">
    <location>
        <begin position="1"/>
        <end position="250"/>
    </location>
</feature>
<dbReference type="OrthoDB" id="272624at2759"/>
<feature type="compositionally biased region" description="Polar residues" evidence="1">
    <location>
        <begin position="28"/>
        <end position="44"/>
    </location>
</feature>
<dbReference type="GO" id="GO:0000126">
    <property type="term" value="C:transcription factor TFIIIB complex"/>
    <property type="evidence" value="ECO:0007669"/>
    <property type="project" value="TreeGrafter"/>
</dbReference>
<name>A0A166NWI7_9AGAM</name>
<dbReference type="STRING" id="436010.A0A166NWI7"/>
<feature type="domain" description="Myb-like" evidence="2">
    <location>
        <begin position="313"/>
        <end position="360"/>
    </location>
</feature>
<dbReference type="GO" id="GO:0001156">
    <property type="term" value="F:TFIIIC-class transcription factor complex binding"/>
    <property type="evidence" value="ECO:0007669"/>
    <property type="project" value="TreeGrafter"/>
</dbReference>
<protein>
    <submittedName>
        <fullName evidence="4">Uncharacterized protein</fullName>
    </submittedName>
</protein>
<feature type="compositionally biased region" description="Basic residues" evidence="1">
    <location>
        <begin position="47"/>
        <end position="57"/>
    </location>
</feature>
<sequence length="455" mass="50134">MGPPPDQFEGFGNESEISSAADPPGPEPSTSEVPTVVLNHQSTVKPPPKRKPGRKKKAEAEVSAADGKAKKPRKSSRPKKPSTSSPKPQEAVTDDNAETSDEPEGPKTTKRKRRSSSVSQKPRKPRGSSHPVLDPEADPGEELDPTVITMADLCSDTGQGRISSKAVQIQSNHAAWKTSNRERRSRMKLLMESKKYGRKDDGEEGETAPSKDPVPETVDPENAVEVISYGSQAGSPVPSEGPADEDETGQGFDYSEAVATSRFNVQVRIGPNGETIVDEESLYVDRNDESENLNYVHIEESDTTKFVNSATYGKKFRGSRWTAEETELFFDALSQFGENYELISFILPGRDRKACKNKFKAEDKRDSDRINHCLDNRTPYDISTLSRMTGKDFSGPTPEIRAPEALTLETIELPETSTSKHRVRKKSSTPRSKNDGVEVLGDVSMFDKDDDTDKE</sequence>
<feature type="compositionally biased region" description="Acidic residues" evidence="1">
    <location>
        <begin position="135"/>
        <end position="144"/>
    </location>
</feature>
<evidence type="ECO:0000256" key="1">
    <source>
        <dbReference type="SAM" id="MobiDB-lite"/>
    </source>
</evidence>
<feature type="compositionally biased region" description="Basic residues" evidence="1">
    <location>
        <begin position="419"/>
        <end position="428"/>
    </location>
</feature>
<evidence type="ECO:0000313" key="4">
    <source>
        <dbReference type="EMBL" id="KZP25446.1"/>
    </source>
</evidence>